<gene>
    <name evidence="14" type="ORF">B0H63DRAFT_410048</name>
</gene>
<accession>A0AAE0NYU7</accession>
<dbReference type="SMART" id="SM00490">
    <property type="entry name" value="HELICc"/>
    <property type="match status" value="1"/>
</dbReference>
<dbReference type="Proteomes" id="UP001285441">
    <property type="component" value="Unassembled WGS sequence"/>
</dbReference>
<dbReference type="SMART" id="SM01178">
    <property type="entry name" value="DUF4217"/>
    <property type="match status" value="1"/>
</dbReference>
<keyword evidence="3" id="KW-0698">rRNA processing</keyword>
<comment type="subcellular location">
    <subcellularLocation>
        <location evidence="1">Nucleus</location>
        <location evidence="1">Nucleolus</location>
    </subcellularLocation>
</comment>
<feature type="region of interest" description="Disordered" evidence="11">
    <location>
        <begin position="682"/>
        <end position="799"/>
    </location>
</feature>
<organism evidence="14 15">
    <name type="scientific">Podospora didyma</name>
    <dbReference type="NCBI Taxonomy" id="330526"/>
    <lineage>
        <taxon>Eukaryota</taxon>
        <taxon>Fungi</taxon>
        <taxon>Dikarya</taxon>
        <taxon>Ascomycota</taxon>
        <taxon>Pezizomycotina</taxon>
        <taxon>Sordariomycetes</taxon>
        <taxon>Sordariomycetidae</taxon>
        <taxon>Sordariales</taxon>
        <taxon>Podosporaceae</taxon>
        <taxon>Podospora</taxon>
    </lineage>
</organism>
<comment type="catalytic activity">
    <reaction evidence="10">
        <text>ATP + H2O = ADP + phosphate + H(+)</text>
        <dbReference type="Rhea" id="RHEA:13065"/>
        <dbReference type="ChEBI" id="CHEBI:15377"/>
        <dbReference type="ChEBI" id="CHEBI:15378"/>
        <dbReference type="ChEBI" id="CHEBI:30616"/>
        <dbReference type="ChEBI" id="CHEBI:43474"/>
        <dbReference type="ChEBI" id="CHEBI:456216"/>
        <dbReference type="EC" id="3.6.4.13"/>
    </reaction>
</comment>
<feature type="domain" description="Helicase ATP-binding" evidence="12">
    <location>
        <begin position="84"/>
        <end position="258"/>
    </location>
</feature>
<protein>
    <recommendedName>
        <fullName evidence="10">ATP-dependent RNA helicase</fullName>
        <ecNumber evidence="10">3.6.4.13</ecNumber>
    </recommendedName>
</protein>
<name>A0AAE0NYU7_9PEZI</name>
<dbReference type="InterPro" id="IPR025313">
    <property type="entry name" value="SPB4-like_CTE"/>
</dbReference>
<keyword evidence="8 10" id="KW-0694">RNA-binding</keyword>
<keyword evidence="5 10" id="KW-0378">Hydrolase</keyword>
<dbReference type="Pfam" id="PF00271">
    <property type="entry name" value="Helicase_C"/>
    <property type="match status" value="1"/>
</dbReference>
<proteinExistence type="inferred from homology"/>
<reference evidence="14" key="1">
    <citation type="journal article" date="2023" name="Mol. Phylogenet. Evol.">
        <title>Genome-scale phylogeny and comparative genomics of the fungal order Sordariales.</title>
        <authorList>
            <person name="Hensen N."/>
            <person name="Bonometti L."/>
            <person name="Westerberg I."/>
            <person name="Brannstrom I.O."/>
            <person name="Guillou S."/>
            <person name="Cros-Aarteil S."/>
            <person name="Calhoun S."/>
            <person name="Haridas S."/>
            <person name="Kuo A."/>
            <person name="Mondo S."/>
            <person name="Pangilinan J."/>
            <person name="Riley R."/>
            <person name="LaButti K."/>
            <person name="Andreopoulos B."/>
            <person name="Lipzen A."/>
            <person name="Chen C."/>
            <person name="Yan M."/>
            <person name="Daum C."/>
            <person name="Ng V."/>
            <person name="Clum A."/>
            <person name="Steindorff A."/>
            <person name="Ohm R.A."/>
            <person name="Martin F."/>
            <person name="Silar P."/>
            <person name="Natvig D.O."/>
            <person name="Lalanne C."/>
            <person name="Gautier V."/>
            <person name="Ament-Velasquez S.L."/>
            <person name="Kruys A."/>
            <person name="Hutchinson M.I."/>
            <person name="Powell A.J."/>
            <person name="Barry K."/>
            <person name="Miller A.N."/>
            <person name="Grigoriev I.V."/>
            <person name="Debuchy R."/>
            <person name="Gladieux P."/>
            <person name="Hiltunen Thoren M."/>
            <person name="Johannesson H."/>
        </authorList>
    </citation>
    <scope>NUCLEOTIDE SEQUENCE</scope>
    <source>
        <strain evidence="14">CBS 232.78</strain>
    </source>
</reference>
<feature type="region of interest" description="Disordered" evidence="11">
    <location>
        <begin position="1"/>
        <end position="34"/>
    </location>
</feature>
<dbReference type="InterPro" id="IPR014001">
    <property type="entry name" value="Helicase_ATP-bd"/>
</dbReference>
<evidence type="ECO:0000256" key="8">
    <source>
        <dbReference type="ARBA" id="ARBA00022884"/>
    </source>
</evidence>
<keyword evidence="2" id="KW-0690">Ribosome biogenesis</keyword>
<feature type="compositionally biased region" description="Basic and acidic residues" evidence="11">
    <location>
        <begin position="753"/>
        <end position="779"/>
    </location>
</feature>
<keyword evidence="4 10" id="KW-0547">Nucleotide-binding</keyword>
<evidence type="ECO:0000259" key="12">
    <source>
        <dbReference type="PROSITE" id="PS51192"/>
    </source>
</evidence>
<keyword evidence="15" id="KW-1185">Reference proteome</keyword>
<feature type="region of interest" description="Disordered" evidence="11">
    <location>
        <begin position="507"/>
        <end position="545"/>
    </location>
</feature>
<dbReference type="InterPro" id="IPR000629">
    <property type="entry name" value="RNA-helicase_DEAD-box_CS"/>
</dbReference>
<dbReference type="PANTHER" id="PTHR24031">
    <property type="entry name" value="RNA HELICASE"/>
    <property type="match status" value="1"/>
</dbReference>
<feature type="domain" description="Helicase C-terminal" evidence="13">
    <location>
        <begin position="284"/>
        <end position="433"/>
    </location>
</feature>
<dbReference type="CDD" id="cd18787">
    <property type="entry name" value="SF2_C_DEAD"/>
    <property type="match status" value="1"/>
</dbReference>
<dbReference type="EMBL" id="JAULSW010000002">
    <property type="protein sequence ID" value="KAK3390181.1"/>
    <property type="molecule type" value="Genomic_DNA"/>
</dbReference>
<dbReference type="Gene3D" id="3.40.50.300">
    <property type="entry name" value="P-loop containing nucleotide triphosphate hydrolases"/>
    <property type="match status" value="2"/>
</dbReference>
<dbReference type="CDD" id="cd17941">
    <property type="entry name" value="DEADc_DDX10"/>
    <property type="match status" value="1"/>
</dbReference>
<evidence type="ECO:0000256" key="11">
    <source>
        <dbReference type="SAM" id="MobiDB-lite"/>
    </source>
</evidence>
<dbReference type="GO" id="GO:0016787">
    <property type="term" value="F:hydrolase activity"/>
    <property type="evidence" value="ECO:0007669"/>
    <property type="project" value="UniProtKB-KW"/>
</dbReference>
<dbReference type="Pfam" id="PF00270">
    <property type="entry name" value="DEAD"/>
    <property type="match status" value="1"/>
</dbReference>
<evidence type="ECO:0000256" key="2">
    <source>
        <dbReference type="ARBA" id="ARBA00022517"/>
    </source>
</evidence>
<dbReference type="InterPro" id="IPR001650">
    <property type="entry name" value="Helicase_C-like"/>
</dbReference>
<keyword evidence="9" id="KW-0539">Nucleus</keyword>
<dbReference type="SMART" id="SM00487">
    <property type="entry name" value="DEXDc"/>
    <property type="match status" value="1"/>
</dbReference>
<comment type="function">
    <text evidence="10">RNA helicase.</text>
</comment>
<evidence type="ECO:0000256" key="9">
    <source>
        <dbReference type="ARBA" id="ARBA00023242"/>
    </source>
</evidence>
<dbReference type="Pfam" id="PF13959">
    <property type="entry name" value="CTE_SPB4"/>
    <property type="match status" value="1"/>
</dbReference>
<sequence length="811" mass="91430">MAPEGGKKGSANQKQPHSNKTEARTLKRKREQDDVAKLKQAIDELDVKSPDIKNFTDLPLCSLTAKGLRASHFETLTDVQRVAIPLALKGKDILGAAKTGSGKTLAFLVPVLEKLYRAQWTELDGLGALIISPTRELAVQIFEVLRKIGRNHTFSAGLVIGGKSLKEEAERLGRMNILVCTPGRMLQHLDQTAGFDVDNLQMLVLDEADRIMDLGFQSAVDALIEHLPKDRQTMLFSATQSKRVSDLARLSLKDPEYVSVHEEATSATPVTLQQHYIVMPLAEKLDTLWGFLRSNLKSKIIVFFSSGKQVRFAYEAFKRMQPGISLLHLHGRQKQIARLEVTSRFTAAKYVCLFATDVVARGVDFPSVDWVIQADCPEDADTYIHRVGRTARYESKGRAVLFLEPSEEAGFLKRLEHKKVPIQKVHVKDKKKTSITDQLQSLCFQSPDLKYLGQKAFISYTRSIHLQKDKSVFKFQKLDLDAYAASMGLPGTPQIKFKKGEDIKKLKNAPRHGFSSGSEVEDDEDRKSKKEVVRTKYDKMTERQNQDVLSSHYRKLLGDDEDAAEGDDDDEADFLSVKRVLGDDDLDQAAEEGEAGSSTQPKVIQLGKSELIIDSNRREKLLKSKKKLLKYMDKPTKMVFDDDGVAHPIYMLQDEEDFALEGPASKLREQFVEVEANKVREADVEDKEIVKARRKEKKDRAKARERGEELAALGPQLDVDSDVEMEDPLALLRSLPTPGGDYNQSDDDDRDNNDEPPKKRAKKWFEDDSEDERQKEKESKKRKTGKKVIEMDHEPDNLQDLEALAAGLLED</sequence>
<evidence type="ECO:0000313" key="15">
    <source>
        <dbReference type="Proteomes" id="UP001285441"/>
    </source>
</evidence>
<evidence type="ECO:0000256" key="4">
    <source>
        <dbReference type="ARBA" id="ARBA00022741"/>
    </source>
</evidence>
<dbReference type="InterPro" id="IPR011545">
    <property type="entry name" value="DEAD/DEAH_box_helicase_dom"/>
</dbReference>
<dbReference type="GO" id="GO:0005524">
    <property type="term" value="F:ATP binding"/>
    <property type="evidence" value="ECO:0007669"/>
    <property type="project" value="UniProtKB-UniRule"/>
</dbReference>
<keyword evidence="6 10" id="KW-0347">Helicase</keyword>
<dbReference type="EC" id="3.6.4.13" evidence="10"/>
<evidence type="ECO:0000256" key="6">
    <source>
        <dbReference type="ARBA" id="ARBA00022806"/>
    </source>
</evidence>
<dbReference type="InterPro" id="IPR027417">
    <property type="entry name" value="P-loop_NTPase"/>
</dbReference>
<dbReference type="AlphaFoldDB" id="A0AAE0NYU7"/>
<dbReference type="PROSITE" id="PS51192">
    <property type="entry name" value="HELICASE_ATP_BIND_1"/>
    <property type="match status" value="1"/>
</dbReference>
<comment type="similarity">
    <text evidence="10">Belongs to the DEAD box helicase family.</text>
</comment>
<keyword evidence="7 10" id="KW-0067">ATP-binding</keyword>
<reference evidence="14" key="2">
    <citation type="submission" date="2023-06" db="EMBL/GenBank/DDBJ databases">
        <authorList>
            <consortium name="Lawrence Berkeley National Laboratory"/>
            <person name="Haridas S."/>
            <person name="Hensen N."/>
            <person name="Bonometti L."/>
            <person name="Westerberg I."/>
            <person name="Brannstrom I.O."/>
            <person name="Guillou S."/>
            <person name="Cros-Aarteil S."/>
            <person name="Calhoun S."/>
            <person name="Kuo A."/>
            <person name="Mondo S."/>
            <person name="Pangilinan J."/>
            <person name="Riley R."/>
            <person name="LaButti K."/>
            <person name="Andreopoulos B."/>
            <person name="Lipzen A."/>
            <person name="Chen C."/>
            <person name="Yanf M."/>
            <person name="Daum C."/>
            <person name="Ng V."/>
            <person name="Clum A."/>
            <person name="Steindorff A."/>
            <person name="Ohm R."/>
            <person name="Martin F."/>
            <person name="Silar P."/>
            <person name="Natvig D."/>
            <person name="Lalanne C."/>
            <person name="Gautier V."/>
            <person name="Ament-velasquez S.L."/>
            <person name="Kruys A."/>
            <person name="Hutchinson M.I."/>
            <person name="Powell A.J."/>
            <person name="Barry K."/>
            <person name="Miller A.N."/>
            <person name="Grigoriev I.V."/>
            <person name="Debuchy R."/>
            <person name="Gladieux P."/>
            <person name="Thoren M.H."/>
            <person name="Johannesson H."/>
        </authorList>
    </citation>
    <scope>NUCLEOTIDE SEQUENCE</scope>
    <source>
        <strain evidence="14">CBS 232.78</strain>
    </source>
</reference>
<dbReference type="PROSITE" id="PS51194">
    <property type="entry name" value="HELICASE_CTER"/>
    <property type="match status" value="1"/>
</dbReference>
<dbReference type="GO" id="GO:0006364">
    <property type="term" value="P:rRNA processing"/>
    <property type="evidence" value="ECO:0007669"/>
    <property type="project" value="UniProtKB-KW"/>
</dbReference>
<feature type="compositionally biased region" description="Basic and acidic residues" evidence="11">
    <location>
        <begin position="19"/>
        <end position="34"/>
    </location>
</feature>
<evidence type="ECO:0000256" key="1">
    <source>
        <dbReference type="ARBA" id="ARBA00004604"/>
    </source>
</evidence>
<feature type="compositionally biased region" description="Basic and acidic residues" evidence="11">
    <location>
        <begin position="787"/>
        <end position="796"/>
    </location>
</feature>
<feature type="compositionally biased region" description="Basic and acidic residues" evidence="11">
    <location>
        <begin position="525"/>
        <end position="545"/>
    </location>
</feature>
<evidence type="ECO:0000256" key="5">
    <source>
        <dbReference type="ARBA" id="ARBA00022801"/>
    </source>
</evidence>
<dbReference type="GO" id="GO:0005730">
    <property type="term" value="C:nucleolus"/>
    <property type="evidence" value="ECO:0007669"/>
    <property type="project" value="UniProtKB-SubCell"/>
</dbReference>
<dbReference type="GO" id="GO:0003723">
    <property type="term" value="F:RNA binding"/>
    <property type="evidence" value="ECO:0007669"/>
    <property type="project" value="UniProtKB-UniRule"/>
</dbReference>
<dbReference type="SUPFAM" id="SSF52540">
    <property type="entry name" value="P-loop containing nucleoside triphosphate hydrolases"/>
    <property type="match status" value="2"/>
</dbReference>
<evidence type="ECO:0000256" key="10">
    <source>
        <dbReference type="RuleBase" id="RU365068"/>
    </source>
</evidence>
<dbReference type="PROSITE" id="PS00039">
    <property type="entry name" value="DEAD_ATP_HELICASE"/>
    <property type="match status" value="1"/>
</dbReference>
<feature type="compositionally biased region" description="Basic and acidic residues" evidence="11">
    <location>
        <begin position="698"/>
        <end position="709"/>
    </location>
</feature>
<feature type="compositionally biased region" description="Basic and acidic residues" evidence="11">
    <location>
        <begin position="682"/>
        <end position="691"/>
    </location>
</feature>
<dbReference type="GO" id="GO:0003724">
    <property type="term" value="F:RNA helicase activity"/>
    <property type="evidence" value="ECO:0007669"/>
    <property type="project" value="UniProtKB-EC"/>
</dbReference>
<comment type="domain">
    <text evidence="10">The Q motif is unique to and characteristic of the DEAD box family of RNA helicases and controls ATP binding and hydrolysis.</text>
</comment>
<evidence type="ECO:0000256" key="7">
    <source>
        <dbReference type="ARBA" id="ARBA00022840"/>
    </source>
</evidence>
<evidence type="ECO:0000256" key="3">
    <source>
        <dbReference type="ARBA" id="ARBA00022552"/>
    </source>
</evidence>
<evidence type="ECO:0000313" key="14">
    <source>
        <dbReference type="EMBL" id="KAK3390181.1"/>
    </source>
</evidence>
<comment type="caution">
    <text evidence="14">The sequence shown here is derived from an EMBL/GenBank/DDBJ whole genome shotgun (WGS) entry which is preliminary data.</text>
</comment>
<evidence type="ECO:0000259" key="13">
    <source>
        <dbReference type="PROSITE" id="PS51194"/>
    </source>
</evidence>